<protein>
    <submittedName>
        <fullName evidence="2">Uncharacterized protein</fullName>
    </submittedName>
</protein>
<organism evidence="2 3">
    <name type="scientific">Rhizophagus clarus</name>
    <dbReference type="NCBI Taxonomy" id="94130"/>
    <lineage>
        <taxon>Eukaryota</taxon>
        <taxon>Fungi</taxon>
        <taxon>Fungi incertae sedis</taxon>
        <taxon>Mucoromycota</taxon>
        <taxon>Glomeromycotina</taxon>
        <taxon>Glomeromycetes</taxon>
        <taxon>Glomerales</taxon>
        <taxon>Glomeraceae</taxon>
        <taxon>Rhizophagus</taxon>
    </lineage>
</organism>
<gene>
    <name evidence="2" type="ORF">RCL2_000531500</name>
</gene>
<sequence length="95" mass="10786">MMYNIKFVVQLLINLGKKEQNGLRTLLCVRKGSDYKDSSFSEEEQIENLLQTQRMLAQKVDQATGSLQGMIEDGNAEYLPTDNKEDTNVENNIDA</sequence>
<evidence type="ECO:0000313" key="2">
    <source>
        <dbReference type="EMBL" id="GES77992.1"/>
    </source>
</evidence>
<comment type="caution">
    <text evidence="2">The sequence shown here is derived from an EMBL/GenBank/DDBJ whole genome shotgun (WGS) entry which is preliminary data.</text>
</comment>
<accession>A0A8H3QGA5</accession>
<dbReference type="EMBL" id="BLAL01000034">
    <property type="protein sequence ID" value="GES77992.1"/>
    <property type="molecule type" value="Genomic_DNA"/>
</dbReference>
<feature type="region of interest" description="Disordered" evidence="1">
    <location>
        <begin position="76"/>
        <end position="95"/>
    </location>
</feature>
<reference evidence="2" key="1">
    <citation type="submission" date="2019-10" db="EMBL/GenBank/DDBJ databases">
        <title>Conservation and host-specific expression of non-tandemly repeated heterogenous ribosome RNA gene in arbuscular mycorrhizal fungi.</title>
        <authorList>
            <person name="Maeda T."/>
            <person name="Kobayashi Y."/>
            <person name="Nakagawa T."/>
            <person name="Ezawa T."/>
            <person name="Yamaguchi K."/>
            <person name="Bino T."/>
            <person name="Nishimoto Y."/>
            <person name="Shigenobu S."/>
            <person name="Kawaguchi M."/>
        </authorList>
    </citation>
    <scope>NUCLEOTIDE SEQUENCE</scope>
    <source>
        <strain evidence="2">HR1</strain>
    </source>
</reference>
<evidence type="ECO:0000256" key="1">
    <source>
        <dbReference type="SAM" id="MobiDB-lite"/>
    </source>
</evidence>
<dbReference type="Proteomes" id="UP000615446">
    <property type="component" value="Unassembled WGS sequence"/>
</dbReference>
<proteinExistence type="predicted"/>
<dbReference type="AlphaFoldDB" id="A0A8H3QGA5"/>
<evidence type="ECO:0000313" key="3">
    <source>
        <dbReference type="Proteomes" id="UP000615446"/>
    </source>
</evidence>
<name>A0A8H3QGA5_9GLOM</name>